<sequence>MFDLLLPYVIGLAIGIEPHAPVEDLGSALLPPVVEGSGDLAVMGDPEPQIPTGKFTTAVEVKPILGMTKGNWVAVRAYEGQDLLYFSHLLAWRCGLWDISYGVNGAPAETVVGMEPCHDETAQPNSLTDVINYPIYATLPLDSVETVYVEVVFDDGTTDFAQFNRSEILIP</sequence>
<gene>
    <name evidence="1" type="ORF">FHS72_002368</name>
</gene>
<name>A0A7W9EYF0_9RHOB</name>
<organism evidence="1 2">
    <name type="scientific">Yoonia ponticola</name>
    <dbReference type="NCBI Taxonomy" id="1524255"/>
    <lineage>
        <taxon>Bacteria</taxon>
        <taxon>Pseudomonadati</taxon>
        <taxon>Pseudomonadota</taxon>
        <taxon>Alphaproteobacteria</taxon>
        <taxon>Rhodobacterales</taxon>
        <taxon>Paracoccaceae</taxon>
        <taxon>Yoonia</taxon>
    </lineage>
</organism>
<proteinExistence type="predicted"/>
<dbReference type="Proteomes" id="UP000535415">
    <property type="component" value="Unassembled WGS sequence"/>
</dbReference>
<dbReference type="EMBL" id="JACIJM010000006">
    <property type="protein sequence ID" value="MBB5722738.1"/>
    <property type="molecule type" value="Genomic_DNA"/>
</dbReference>
<comment type="caution">
    <text evidence="1">The sequence shown here is derived from an EMBL/GenBank/DDBJ whole genome shotgun (WGS) entry which is preliminary data.</text>
</comment>
<evidence type="ECO:0000313" key="2">
    <source>
        <dbReference type="Proteomes" id="UP000535415"/>
    </source>
</evidence>
<evidence type="ECO:0000313" key="1">
    <source>
        <dbReference type="EMBL" id="MBB5722738.1"/>
    </source>
</evidence>
<dbReference type="RefSeq" id="WP_183529288.1">
    <property type="nucleotide sequence ID" value="NZ_JACIJM010000006.1"/>
</dbReference>
<keyword evidence="2" id="KW-1185">Reference proteome</keyword>
<reference evidence="1 2" key="1">
    <citation type="submission" date="2020-08" db="EMBL/GenBank/DDBJ databases">
        <title>Genomic Encyclopedia of Type Strains, Phase IV (KMG-IV): sequencing the most valuable type-strain genomes for metagenomic binning, comparative biology and taxonomic classification.</title>
        <authorList>
            <person name="Goeker M."/>
        </authorList>
    </citation>
    <scope>NUCLEOTIDE SEQUENCE [LARGE SCALE GENOMIC DNA]</scope>
    <source>
        <strain evidence="1 2">DSM 101064</strain>
    </source>
</reference>
<protein>
    <submittedName>
        <fullName evidence="1">Uncharacterized protein</fullName>
    </submittedName>
</protein>
<accession>A0A7W9EYF0</accession>
<dbReference type="AlphaFoldDB" id="A0A7W9EYF0"/>